<dbReference type="GO" id="GO:0000329">
    <property type="term" value="C:fungal-type vacuole membrane"/>
    <property type="evidence" value="ECO:0007669"/>
    <property type="project" value="TreeGrafter"/>
</dbReference>
<protein>
    <recommendedName>
        <fullName evidence="8">Alpha-mannosidase</fullName>
        <ecNumber evidence="3">3.2.1.24</ecNumber>
    </recommendedName>
</protein>
<proteinExistence type="inferred from homology"/>
<evidence type="ECO:0000256" key="1">
    <source>
        <dbReference type="ARBA" id="ARBA00000365"/>
    </source>
</evidence>
<dbReference type="FunFam" id="2.70.98.30:FF:000001">
    <property type="entry name" value="alpha-mannosidase 2C1 isoform X2"/>
    <property type="match status" value="1"/>
</dbReference>
<organism evidence="10 11">
    <name type="scientific">Delitschia confertaspora ATCC 74209</name>
    <dbReference type="NCBI Taxonomy" id="1513339"/>
    <lineage>
        <taxon>Eukaryota</taxon>
        <taxon>Fungi</taxon>
        <taxon>Dikarya</taxon>
        <taxon>Ascomycota</taxon>
        <taxon>Pezizomycotina</taxon>
        <taxon>Dothideomycetes</taxon>
        <taxon>Pleosporomycetidae</taxon>
        <taxon>Pleosporales</taxon>
        <taxon>Delitschiaceae</taxon>
        <taxon>Delitschia</taxon>
    </lineage>
</organism>
<dbReference type="InterPro" id="IPR011682">
    <property type="entry name" value="Glyco_hydro_38_C"/>
</dbReference>
<comment type="function">
    <text evidence="7">Degrades free oligosaccharides in the vacuole.</text>
</comment>
<keyword evidence="11" id="KW-1185">Reference proteome</keyword>
<sequence length="1106" mass="125160">MGGETHHTMSFLSSYPKLAAGPVGKQINHIFADRLRQFTDGGQYREQGLLPKIHEGRVSGSDYVKLSVYSPPDLSRPTFKEATSHEFKLTKVGEYFGPSWSTHWFRVELTIPKELLGKDHLEFHWDANCEGMIWTENGDVVHGLTGGGERTEWILPKEYRNGKTHVFYVEMACNGMFGNAPGGDSIQPPNPDKYFQLHLADIVAINIEARALFYDFWEISDASREFPQDSWEAHQALQVCNRIMDTFIAGEGSNECISNCRQIAREYLGNVDSEKVYEGDKEAIVTGIGHCHIDTCWLWPWAETKRKVARSWSNQCDLIDRYPELRFCASQAQQYKWLEMYYPQVFDRVKKKVKEGTFQPIGGSWVEHDTNLPSGESLIRQFLYGQRYFESRFGKRCETFWLPDTFGYSTQLPQISQLAGMPRFFTQKLSWNNINNFPHTTFNWVALDGSQVLCHMTPAETYTAEADFGDLKRSVSQHKSLDQDNTSLLVFGKGDGGGGPTFGHIEKLRRCRGISDKVGLLPRVKLGESVDDFFAKIEKKIEGGTQLVTWYGELYFELHRGTYTTQANNKRNNRTAEIMLRDVEYLATLATIKEYYRKTESSYKYPKEDIDSMWESVLLCQFHDCLPGSSIEMCYDDSDELYEKVFSTGEKLIAEALSELGFEENPKAGSALTALNTLPWARTELVKLPPLANLPSYGLAHGGPGAIEIRPLASAYPASTATIQEVGKGVFILENSQYKVKVTNGVITSLYDVVEKREVIAKDAKANQLVIFDDKPLYWQAWDVEVYHLESRKELTPSKTTIVESGPHRVSLEIETNISDKSWVKTTVSLCAVTGDSPSYVEMESEVEWQETMKFLKVEFPVDIVNVEASYETQFGIVRRPTHYNTTWDMAKFEVCCHKWADLSEATYGVSILNDSKYGFATVGNLMRLSLLRAPKAPDAHADMGRHHIRYAILPHKGQLDHMTIKTAFNFNHPLKVVGYKSNTDGNAKLLAKDLTSALCITGAPNLILDTVKRGEDDEDVSTGDFPQRTNGRCIIVRVYDSLGGKSKGRLEWGFLPVRKVVKCNVLEDDRELLGMWEKGKGERGVEVEVRAFEIATFKLVLGDGE</sequence>
<dbReference type="InterPro" id="IPR015341">
    <property type="entry name" value="Glyco_hydro_38_cen"/>
</dbReference>
<evidence type="ECO:0000256" key="6">
    <source>
        <dbReference type="ARBA" id="ARBA00023295"/>
    </source>
</evidence>
<dbReference type="AlphaFoldDB" id="A0A9P4JMW1"/>
<evidence type="ECO:0000313" key="10">
    <source>
        <dbReference type="EMBL" id="KAF2199393.1"/>
    </source>
</evidence>
<dbReference type="Gene3D" id="3.20.110.10">
    <property type="entry name" value="Glycoside hydrolase 38, N terminal domain"/>
    <property type="match status" value="1"/>
</dbReference>
<dbReference type="Pfam" id="PF01074">
    <property type="entry name" value="Glyco_hydro_38N"/>
    <property type="match status" value="1"/>
</dbReference>
<dbReference type="SUPFAM" id="SSF74650">
    <property type="entry name" value="Galactose mutarotase-like"/>
    <property type="match status" value="1"/>
</dbReference>
<dbReference type="SMART" id="SM00872">
    <property type="entry name" value="Alpha-mann_mid"/>
    <property type="match status" value="1"/>
</dbReference>
<dbReference type="InterPro" id="IPR041147">
    <property type="entry name" value="GH38_C"/>
</dbReference>
<evidence type="ECO:0000256" key="3">
    <source>
        <dbReference type="ARBA" id="ARBA00012752"/>
    </source>
</evidence>
<comment type="similarity">
    <text evidence="2">Belongs to the glycosyl hydrolase 38 family.</text>
</comment>
<dbReference type="OrthoDB" id="10261055at2759"/>
<comment type="catalytic activity">
    <reaction evidence="1">
        <text>Hydrolysis of terminal, non-reducing alpha-D-mannose residues in alpha-D-mannosides.</text>
        <dbReference type="EC" id="3.2.1.24"/>
    </reaction>
</comment>
<reference evidence="10" key="1">
    <citation type="journal article" date="2020" name="Stud. Mycol.">
        <title>101 Dothideomycetes genomes: a test case for predicting lifestyles and emergence of pathogens.</title>
        <authorList>
            <person name="Haridas S."/>
            <person name="Albert R."/>
            <person name="Binder M."/>
            <person name="Bloem J."/>
            <person name="Labutti K."/>
            <person name="Salamov A."/>
            <person name="Andreopoulos B."/>
            <person name="Baker S."/>
            <person name="Barry K."/>
            <person name="Bills G."/>
            <person name="Bluhm B."/>
            <person name="Cannon C."/>
            <person name="Castanera R."/>
            <person name="Culley D."/>
            <person name="Daum C."/>
            <person name="Ezra D."/>
            <person name="Gonzalez J."/>
            <person name="Henrissat B."/>
            <person name="Kuo A."/>
            <person name="Liang C."/>
            <person name="Lipzen A."/>
            <person name="Lutzoni F."/>
            <person name="Magnuson J."/>
            <person name="Mondo S."/>
            <person name="Nolan M."/>
            <person name="Ohm R."/>
            <person name="Pangilinan J."/>
            <person name="Park H.-J."/>
            <person name="Ramirez L."/>
            <person name="Alfaro M."/>
            <person name="Sun H."/>
            <person name="Tritt A."/>
            <person name="Yoshinaga Y."/>
            <person name="Zwiers L.-H."/>
            <person name="Turgeon B."/>
            <person name="Goodwin S."/>
            <person name="Spatafora J."/>
            <person name="Crous P."/>
            <person name="Grigoriev I."/>
        </authorList>
    </citation>
    <scope>NUCLEOTIDE SEQUENCE</scope>
    <source>
        <strain evidence="10">ATCC 74209</strain>
    </source>
</reference>
<keyword evidence="6" id="KW-0326">Glycosidase</keyword>
<dbReference type="InterPro" id="IPR037094">
    <property type="entry name" value="Glyco_hydro_38_cen_sf"/>
</dbReference>
<dbReference type="FunFam" id="1.20.1270.50:FF:000004">
    <property type="entry name" value="alpha-mannosidase 2C1 isoform X1"/>
    <property type="match status" value="1"/>
</dbReference>
<dbReference type="GO" id="GO:0009313">
    <property type="term" value="P:oligosaccharide catabolic process"/>
    <property type="evidence" value="ECO:0007669"/>
    <property type="project" value="TreeGrafter"/>
</dbReference>
<dbReference type="InterPro" id="IPR000602">
    <property type="entry name" value="Glyco_hydro_38_N"/>
</dbReference>
<dbReference type="InterPro" id="IPR027291">
    <property type="entry name" value="Glyco_hydro_38_N_sf"/>
</dbReference>
<dbReference type="PANTHER" id="PTHR46017:SF1">
    <property type="entry name" value="ALPHA-MANNOSIDASE 2C1"/>
    <property type="match status" value="1"/>
</dbReference>
<dbReference type="Gene3D" id="2.70.98.30">
    <property type="entry name" value="Golgi alpha-mannosidase II, domain 4"/>
    <property type="match status" value="1"/>
</dbReference>
<name>A0A9P4JMW1_9PLEO</name>
<comment type="caution">
    <text evidence="10">The sequence shown here is derived from an EMBL/GenBank/DDBJ whole genome shotgun (WGS) entry which is preliminary data.</text>
</comment>
<keyword evidence="4" id="KW-0479">Metal-binding</keyword>
<evidence type="ECO:0000259" key="9">
    <source>
        <dbReference type="SMART" id="SM00872"/>
    </source>
</evidence>
<dbReference type="GO" id="GO:0004559">
    <property type="term" value="F:alpha-mannosidase activity"/>
    <property type="evidence" value="ECO:0007669"/>
    <property type="project" value="UniProtKB-EC"/>
</dbReference>
<dbReference type="GO" id="GO:0006013">
    <property type="term" value="P:mannose metabolic process"/>
    <property type="evidence" value="ECO:0007669"/>
    <property type="project" value="InterPro"/>
</dbReference>
<dbReference type="InterPro" id="IPR028995">
    <property type="entry name" value="Glyco_hydro_57/38_cen_sf"/>
</dbReference>
<dbReference type="InterPro" id="IPR011013">
    <property type="entry name" value="Gal_mutarotase_sf_dom"/>
</dbReference>
<dbReference type="PANTHER" id="PTHR46017">
    <property type="entry name" value="ALPHA-MANNOSIDASE 2C1"/>
    <property type="match status" value="1"/>
</dbReference>
<dbReference type="Pfam" id="PF22907">
    <property type="entry name" value="Ams1-like_1st"/>
    <property type="match status" value="1"/>
</dbReference>
<evidence type="ECO:0000256" key="7">
    <source>
        <dbReference type="ARBA" id="ARBA00054985"/>
    </source>
</evidence>
<dbReference type="Pfam" id="PF17677">
    <property type="entry name" value="Glyco_hydro38C2"/>
    <property type="match status" value="1"/>
</dbReference>
<dbReference type="FunFam" id="3.20.110.10:FF:000002">
    <property type="entry name" value="alpha-mannosidase 2C1 isoform X1"/>
    <property type="match status" value="1"/>
</dbReference>
<evidence type="ECO:0000256" key="5">
    <source>
        <dbReference type="ARBA" id="ARBA00022801"/>
    </source>
</evidence>
<dbReference type="Pfam" id="PF09261">
    <property type="entry name" value="Alpha-mann_mid"/>
    <property type="match status" value="1"/>
</dbReference>
<feature type="domain" description="Glycoside hydrolase family 38 central" evidence="9">
    <location>
        <begin position="557"/>
        <end position="642"/>
    </location>
</feature>
<dbReference type="EC" id="3.2.1.24" evidence="3"/>
<gene>
    <name evidence="10" type="ORF">GQ43DRAFT_482497</name>
</gene>
<dbReference type="SUPFAM" id="SSF88713">
    <property type="entry name" value="Glycoside hydrolase/deacetylase"/>
    <property type="match status" value="1"/>
</dbReference>
<dbReference type="EMBL" id="ML994078">
    <property type="protein sequence ID" value="KAF2199393.1"/>
    <property type="molecule type" value="Genomic_DNA"/>
</dbReference>
<dbReference type="InterPro" id="IPR054723">
    <property type="entry name" value="Ams1-like_N"/>
</dbReference>
<accession>A0A9P4JMW1</accession>
<keyword evidence="5" id="KW-0378">Hydrolase</keyword>
<evidence type="ECO:0000256" key="2">
    <source>
        <dbReference type="ARBA" id="ARBA00009792"/>
    </source>
</evidence>
<dbReference type="Proteomes" id="UP000799536">
    <property type="component" value="Unassembled WGS sequence"/>
</dbReference>
<dbReference type="SUPFAM" id="SSF88688">
    <property type="entry name" value="Families 57/38 glycoside transferase middle domain"/>
    <property type="match status" value="1"/>
</dbReference>
<dbReference type="Pfam" id="PF07748">
    <property type="entry name" value="Glyco_hydro_38C"/>
    <property type="match status" value="1"/>
</dbReference>
<dbReference type="Gene3D" id="1.20.1270.50">
    <property type="entry name" value="Glycoside hydrolase family 38, central domain"/>
    <property type="match status" value="1"/>
</dbReference>
<dbReference type="GO" id="GO:0046872">
    <property type="term" value="F:metal ion binding"/>
    <property type="evidence" value="ECO:0007669"/>
    <property type="project" value="UniProtKB-KW"/>
</dbReference>
<dbReference type="CDD" id="cd10812">
    <property type="entry name" value="GH38N_AMII_ScAms1_like"/>
    <property type="match status" value="1"/>
</dbReference>
<dbReference type="InterPro" id="IPR011330">
    <property type="entry name" value="Glyco_hydro/deAcase_b/a-brl"/>
</dbReference>
<dbReference type="GO" id="GO:0030246">
    <property type="term" value="F:carbohydrate binding"/>
    <property type="evidence" value="ECO:0007669"/>
    <property type="project" value="InterPro"/>
</dbReference>
<evidence type="ECO:0000313" key="11">
    <source>
        <dbReference type="Proteomes" id="UP000799536"/>
    </source>
</evidence>
<evidence type="ECO:0000256" key="8">
    <source>
        <dbReference type="ARBA" id="ARBA00071615"/>
    </source>
</evidence>
<evidence type="ECO:0000256" key="4">
    <source>
        <dbReference type="ARBA" id="ARBA00022723"/>
    </source>
</evidence>